<feature type="domain" description="Glucosamine/galactosamine-6-phosphate isomerase" evidence="7">
    <location>
        <begin position="22"/>
        <end position="245"/>
    </location>
</feature>
<keyword evidence="5 6" id="KW-0378">Hydrolase</keyword>
<dbReference type="Proteomes" id="UP000005240">
    <property type="component" value="Unassembled WGS sequence"/>
</dbReference>
<evidence type="ECO:0000256" key="2">
    <source>
        <dbReference type="ARBA" id="ARBA00004961"/>
    </source>
</evidence>
<dbReference type="InterPro" id="IPR037171">
    <property type="entry name" value="NagB/RpiA_transferase-like"/>
</dbReference>
<dbReference type="STRING" id="630390.A0A180GHH2"/>
<dbReference type="VEuPathDB" id="FungiDB:PTTG_07416"/>
<dbReference type="EnsemblFungi" id="PTTG_07416-t43_1">
    <property type="protein sequence ID" value="PTTG_07416-t43_1-p1"/>
    <property type="gene ID" value="PTTG_07416"/>
</dbReference>
<dbReference type="InterPro" id="IPR006148">
    <property type="entry name" value="Glc/Gal-6P_isomerase"/>
</dbReference>
<dbReference type="CDD" id="cd01400">
    <property type="entry name" value="6PGL"/>
    <property type="match status" value="1"/>
</dbReference>
<dbReference type="SUPFAM" id="SSF100950">
    <property type="entry name" value="NagB/RpiA/CoA transferase-like"/>
    <property type="match status" value="1"/>
</dbReference>
<evidence type="ECO:0000313" key="8">
    <source>
        <dbReference type="EMBL" id="OAV91919.1"/>
    </source>
</evidence>
<dbReference type="FunFam" id="3.40.50.1360:FF:000005">
    <property type="entry name" value="6-phosphogluconolactonase"/>
    <property type="match status" value="1"/>
</dbReference>
<dbReference type="EMBL" id="ADAS02000072">
    <property type="protein sequence ID" value="OAV91919.1"/>
    <property type="molecule type" value="Genomic_DNA"/>
</dbReference>
<accession>A0A180GHH2</accession>
<evidence type="ECO:0000256" key="4">
    <source>
        <dbReference type="ARBA" id="ARBA00013198"/>
    </source>
</evidence>
<evidence type="ECO:0000256" key="6">
    <source>
        <dbReference type="RuleBase" id="RU365095"/>
    </source>
</evidence>
<sequence>MASMTPAPSTTPHPAILYVLPKEQVARALGDFVLKAQEEALSKRSKFTLAVSGGSLAKTLVDGLTGRAEVKWDKWVVFLADERVVPLDHEDSNYRIVHEGLFSQVPIPTENIHPISTEHLDDPEEVAHDYEKQLMNEFAGKNAVAFPRFDLILLGAGPDGHTCSLFPGHELLKEDSAWVSWLTDSPKPPSTRITLTYPVLNHAHKVAFVAVGAAKKDVIQNVLDSPQLGLPSSLVKPIPPGQVFWFVDEAAASQTQYVKTDFKL</sequence>
<evidence type="ECO:0000259" key="7">
    <source>
        <dbReference type="Pfam" id="PF01182"/>
    </source>
</evidence>
<dbReference type="InterPro" id="IPR005900">
    <property type="entry name" value="6-phosphogluconolactonase_DevB"/>
</dbReference>
<reference evidence="8" key="1">
    <citation type="submission" date="2009-11" db="EMBL/GenBank/DDBJ databases">
        <authorList>
            <consortium name="The Broad Institute Genome Sequencing Platform"/>
            <person name="Ward D."/>
            <person name="Feldgarden M."/>
            <person name="Earl A."/>
            <person name="Young S.K."/>
            <person name="Zeng Q."/>
            <person name="Koehrsen M."/>
            <person name="Alvarado L."/>
            <person name="Berlin A."/>
            <person name="Bochicchio J."/>
            <person name="Borenstein D."/>
            <person name="Chapman S.B."/>
            <person name="Chen Z."/>
            <person name="Engels R."/>
            <person name="Freedman E."/>
            <person name="Gellesch M."/>
            <person name="Goldberg J."/>
            <person name="Griggs A."/>
            <person name="Gujja S."/>
            <person name="Heilman E."/>
            <person name="Heiman D."/>
            <person name="Hepburn T."/>
            <person name="Howarth C."/>
            <person name="Jen D."/>
            <person name="Larson L."/>
            <person name="Lewis B."/>
            <person name="Mehta T."/>
            <person name="Park D."/>
            <person name="Pearson M."/>
            <person name="Roberts A."/>
            <person name="Saif S."/>
            <person name="Shea T."/>
            <person name="Shenoy N."/>
            <person name="Sisk P."/>
            <person name="Stolte C."/>
            <person name="Sykes S."/>
            <person name="Thomson T."/>
            <person name="Walk T."/>
            <person name="White J."/>
            <person name="Yandava C."/>
            <person name="Izard J."/>
            <person name="Baranova O.V."/>
            <person name="Blanton J.M."/>
            <person name="Tanner A.C."/>
            <person name="Dewhirst F.E."/>
            <person name="Haas B."/>
            <person name="Nusbaum C."/>
            <person name="Birren B."/>
        </authorList>
    </citation>
    <scope>NUCLEOTIDE SEQUENCE [LARGE SCALE GENOMIC DNA]</scope>
    <source>
        <strain evidence="8">1-1 BBBD Race 1</strain>
    </source>
</reference>
<dbReference type="EC" id="3.1.1.31" evidence="4 6"/>
<dbReference type="Pfam" id="PF01182">
    <property type="entry name" value="Glucosamine_iso"/>
    <property type="match status" value="1"/>
</dbReference>
<evidence type="ECO:0000256" key="5">
    <source>
        <dbReference type="ARBA" id="ARBA00022801"/>
    </source>
</evidence>
<comment type="pathway">
    <text evidence="2 6">Carbohydrate degradation; pentose phosphate pathway; D-ribulose 5-phosphate from D-glucose 6-phosphate (oxidative stage): step 2/3.</text>
</comment>
<name>A0A180GHH2_PUCT1</name>
<comment type="function">
    <text evidence="6">Hydrolysis of 6-phosphogluconolactone to 6-phosphogluconate.</text>
</comment>
<dbReference type="NCBIfam" id="TIGR01198">
    <property type="entry name" value="pgl"/>
    <property type="match status" value="1"/>
</dbReference>
<dbReference type="GO" id="GO:0017057">
    <property type="term" value="F:6-phosphogluconolactonase activity"/>
    <property type="evidence" value="ECO:0007669"/>
    <property type="project" value="UniProtKB-UniRule"/>
</dbReference>
<evidence type="ECO:0000313" key="9">
    <source>
        <dbReference type="EnsemblFungi" id="PTTG_07416-t43_1-p1"/>
    </source>
</evidence>
<organism evidence="8">
    <name type="scientific">Puccinia triticina (isolate 1-1 / race 1 (BBBD))</name>
    <name type="common">Brown leaf rust fungus</name>
    <dbReference type="NCBI Taxonomy" id="630390"/>
    <lineage>
        <taxon>Eukaryota</taxon>
        <taxon>Fungi</taxon>
        <taxon>Dikarya</taxon>
        <taxon>Basidiomycota</taxon>
        <taxon>Pucciniomycotina</taxon>
        <taxon>Pucciniomycetes</taxon>
        <taxon>Pucciniales</taxon>
        <taxon>Pucciniaceae</taxon>
        <taxon>Puccinia</taxon>
    </lineage>
</organism>
<dbReference type="AlphaFoldDB" id="A0A180GHH2"/>
<dbReference type="UniPathway" id="UPA00115">
    <property type="reaction ID" value="UER00409"/>
</dbReference>
<evidence type="ECO:0000256" key="1">
    <source>
        <dbReference type="ARBA" id="ARBA00000832"/>
    </source>
</evidence>
<proteinExistence type="inferred from homology"/>
<comment type="similarity">
    <text evidence="3 6">Belongs to the glucosamine/galactosamine-6-phosphate isomerase family. 6-phosphogluconolactonase subfamily.</text>
</comment>
<dbReference type="PANTHER" id="PTHR11054:SF0">
    <property type="entry name" value="6-PHOSPHOGLUCONOLACTONASE"/>
    <property type="match status" value="1"/>
</dbReference>
<dbReference type="GO" id="GO:0006098">
    <property type="term" value="P:pentose-phosphate shunt"/>
    <property type="evidence" value="ECO:0007669"/>
    <property type="project" value="UniProtKB-UniPathway"/>
</dbReference>
<reference evidence="9" key="4">
    <citation type="submission" date="2025-05" db="UniProtKB">
        <authorList>
            <consortium name="EnsemblFungi"/>
        </authorList>
    </citation>
    <scope>IDENTIFICATION</scope>
    <source>
        <strain evidence="9">isolate 1-1 / race 1 (BBBD)</strain>
    </source>
</reference>
<gene>
    <name evidence="8" type="ORF">PTTG_07416</name>
</gene>
<dbReference type="InterPro" id="IPR039104">
    <property type="entry name" value="6PGL"/>
</dbReference>
<reference evidence="9 10" key="3">
    <citation type="journal article" date="2017" name="G3 (Bethesda)">
        <title>Comparative analysis highlights variable genome content of wheat rusts and divergence of the mating loci.</title>
        <authorList>
            <person name="Cuomo C.A."/>
            <person name="Bakkeren G."/>
            <person name="Khalil H.B."/>
            <person name="Panwar V."/>
            <person name="Joly D."/>
            <person name="Linning R."/>
            <person name="Sakthikumar S."/>
            <person name="Song X."/>
            <person name="Adiconis X."/>
            <person name="Fan L."/>
            <person name="Goldberg J.M."/>
            <person name="Levin J.Z."/>
            <person name="Young S."/>
            <person name="Zeng Q."/>
            <person name="Anikster Y."/>
            <person name="Bruce M."/>
            <person name="Wang M."/>
            <person name="Yin C."/>
            <person name="McCallum B."/>
            <person name="Szabo L.J."/>
            <person name="Hulbert S."/>
            <person name="Chen X."/>
            <person name="Fellers J.P."/>
        </authorList>
    </citation>
    <scope>NUCLEOTIDE SEQUENCE</scope>
    <source>
        <strain evidence="9">isolate 1-1 / race 1 (BBBD)</strain>
        <strain evidence="10">Isolate 1-1 / race 1 (BBBD)</strain>
    </source>
</reference>
<dbReference type="Gene3D" id="3.40.50.1360">
    <property type="match status" value="1"/>
</dbReference>
<comment type="catalytic activity">
    <reaction evidence="1 6">
        <text>6-phospho-D-glucono-1,5-lactone + H2O = 6-phospho-D-gluconate + H(+)</text>
        <dbReference type="Rhea" id="RHEA:12556"/>
        <dbReference type="ChEBI" id="CHEBI:15377"/>
        <dbReference type="ChEBI" id="CHEBI:15378"/>
        <dbReference type="ChEBI" id="CHEBI:57955"/>
        <dbReference type="ChEBI" id="CHEBI:58759"/>
        <dbReference type="EC" id="3.1.1.31"/>
    </reaction>
</comment>
<dbReference type="PANTHER" id="PTHR11054">
    <property type="entry name" value="6-PHOSPHOGLUCONOLACTONASE"/>
    <property type="match status" value="1"/>
</dbReference>
<reference evidence="8" key="2">
    <citation type="submission" date="2016-05" db="EMBL/GenBank/DDBJ databases">
        <title>Comparative analysis highlights variable genome content of wheat rusts and divergence of the mating loci.</title>
        <authorList>
            <person name="Cuomo C.A."/>
            <person name="Bakkeren G."/>
            <person name="Szabo L."/>
            <person name="Khalil H."/>
            <person name="Joly D."/>
            <person name="Goldberg J."/>
            <person name="Young S."/>
            <person name="Zeng Q."/>
            <person name="Fellers J."/>
        </authorList>
    </citation>
    <scope>NUCLEOTIDE SEQUENCE [LARGE SCALE GENOMIC DNA]</scope>
    <source>
        <strain evidence="8">1-1 BBBD Race 1</strain>
    </source>
</reference>
<dbReference type="GO" id="GO:0005975">
    <property type="term" value="P:carbohydrate metabolic process"/>
    <property type="evidence" value="ECO:0007669"/>
    <property type="project" value="UniProtKB-UniRule"/>
</dbReference>
<evidence type="ECO:0000313" key="10">
    <source>
        <dbReference type="Proteomes" id="UP000005240"/>
    </source>
</evidence>
<dbReference type="OrthoDB" id="432544at2759"/>
<protein>
    <recommendedName>
        <fullName evidence="4 6">6-phosphogluconolactonase</fullName>
        <shortName evidence="6">6PGL</shortName>
        <ecNumber evidence="4 6">3.1.1.31</ecNumber>
    </recommendedName>
</protein>
<evidence type="ECO:0000256" key="3">
    <source>
        <dbReference type="ARBA" id="ARBA00010662"/>
    </source>
</evidence>
<keyword evidence="10" id="KW-1185">Reference proteome</keyword>